<evidence type="ECO:0000313" key="1">
    <source>
        <dbReference type="EMBL" id="MDW0112036.1"/>
    </source>
</evidence>
<evidence type="ECO:0000313" key="2">
    <source>
        <dbReference type="Proteomes" id="UP001282284"/>
    </source>
</evidence>
<protein>
    <submittedName>
        <fullName evidence="1">Uncharacterized protein</fullName>
    </submittedName>
</protein>
<dbReference type="EMBL" id="JAUBDI010000001">
    <property type="protein sequence ID" value="MDW0112036.1"/>
    <property type="molecule type" value="Genomic_DNA"/>
</dbReference>
<proteinExistence type="predicted"/>
<dbReference type="RefSeq" id="WP_317941902.1">
    <property type="nucleotide sequence ID" value="NZ_JAUBDI010000001.1"/>
</dbReference>
<dbReference type="Proteomes" id="UP001282284">
    <property type="component" value="Unassembled WGS sequence"/>
</dbReference>
<sequence>MSERMYNHFQQHGKSSYTISDLLKGKDIEIIAATLLLLGKLKVDSVQIYRSQPIIYVSLLGEFKSSKADQVNTLTDFLAANGDLTMDEVFEGIKKRMNSEEEGQ</sequence>
<comment type="caution">
    <text evidence="1">The sequence shown here is derived from an EMBL/GenBank/DDBJ whole genome shotgun (WGS) entry which is preliminary data.</text>
</comment>
<keyword evidence="2" id="KW-1185">Reference proteome</keyword>
<reference evidence="1 2" key="1">
    <citation type="submission" date="2023-06" db="EMBL/GenBank/DDBJ databases">
        <title>Sporosarcina sp. nov., isolated from Korean traditional fermented seafood 'Jeotgal'.</title>
        <authorList>
            <person name="Yang A.I."/>
            <person name="Shin N.-R."/>
        </authorList>
    </citation>
    <scope>NUCLEOTIDE SEQUENCE [LARGE SCALE GENOMIC DNA]</scope>
    <source>
        <strain evidence="1 2">KCTC13119</strain>
    </source>
</reference>
<name>A0ABU4G4Z8_9BACL</name>
<gene>
    <name evidence="1" type="ORF">QT711_02485</name>
</gene>
<accession>A0ABU4G4Z8</accession>
<organism evidence="1 2">
    <name type="scientific">Sporosarcina saromensis</name>
    <dbReference type="NCBI Taxonomy" id="359365"/>
    <lineage>
        <taxon>Bacteria</taxon>
        <taxon>Bacillati</taxon>
        <taxon>Bacillota</taxon>
        <taxon>Bacilli</taxon>
        <taxon>Bacillales</taxon>
        <taxon>Caryophanaceae</taxon>
        <taxon>Sporosarcina</taxon>
    </lineage>
</organism>